<dbReference type="InterPro" id="IPR010982">
    <property type="entry name" value="Lambda_DNA-bd_dom_sf"/>
</dbReference>
<dbReference type="SMART" id="SM00382">
    <property type="entry name" value="AAA"/>
    <property type="match status" value="1"/>
</dbReference>
<dbReference type="Gene3D" id="1.25.40.10">
    <property type="entry name" value="Tetratricopeptide repeat domain"/>
    <property type="match status" value="2"/>
</dbReference>
<dbReference type="EMBL" id="BNJG01000002">
    <property type="protein sequence ID" value="GHO57942.1"/>
    <property type="molecule type" value="Genomic_DNA"/>
</dbReference>
<dbReference type="PRINTS" id="PR00364">
    <property type="entry name" value="DISEASERSIST"/>
</dbReference>
<comment type="caution">
    <text evidence="2">The sequence shown here is derived from an EMBL/GenBank/DDBJ whole genome shotgun (WGS) entry which is preliminary data.</text>
</comment>
<dbReference type="Pfam" id="PF01381">
    <property type="entry name" value="HTH_3"/>
    <property type="match status" value="1"/>
</dbReference>
<dbReference type="SUPFAM" id="SSF47413">
    <property type="entry name" value="lambda repressor-like DNA-binding domains"/>
    <property type="match status" value="1"/>
</dbReference>
<dbReference type="Pfam" id="PF00931">
    <property type="entry name" value="NB-ARC"/>
    <property type="match status" value="1"/>
</dbReference>
<proteinExistence type="predicted"/>
<dbReference type="SUPFAM" id="SSF52540">
    <property type="entry name" value="P-loop containing nucleoside triphosphate hydrolases"/>
    <property type="match status" value="1"/>
</dbReference>
<dbReference type="InterPro" id="IPR011990">
    <property type="entry name" value="TPR-like_helical_dom_sf"/>
</dbReference>
<reference evidence="2 3" key="1">
    <citation type="journal article" date="2021" name="Int. J. Syst. Evol. Microbiol.">
        <title>Reticulibacter mediterranei gen. nov., sp. nov., within the new family Reticulibacteraceae fam. nov., and Ktedonospora formicarum gen. nov., sp. nov., Ktedonobacter robiniae sp. nov., Dictyobacter formicarum sp. nov. and Dictyobacter arantiisoli sp. nov., belonging to the class Ktedonobacteria.</title>
        <authorList>
            <person name="Yabe S."/>
            <person name="Zheng Y."/>
            <person name="Wang C.M."/>
            <person name="Sakai Y."/>
            <person name="Abe K."/>
            <person name="Yokota A."/>
            <person name="Donadio S."/>
            <person name="Cavaletti L."/>
            <person name="Monciardini P."/>
        </authorList>
    </citation>
    <scope>NUCLEOTIDE SEQUENCE [LARGE SCALE GENOMIC DNA]</scope>
    <source>
        <strain evidence="2 3">SOSP1-30</strain>
    </source>
</reference>
<gene>
    <name evidence="2" type="ORF">KSB_64170</name>
</gene>
<accession>A0ABQ3V006</accession>
<dbReference type="InterPro" id="IPR003593">
    <property type="entry name" value="AAA+_ATPase"/>
</dbReference>
<organism evidence="2 3">
    <name type="scientific">Ktedonobacter robiniae</name>
    <dbReference type="NCBI Taxonomy" id="2778365"/>
    <lineage>
        <taxon>Bacteria</taxon>
        <taxon>Bacillati</taxon>
        <taxon>Chloroflexota</taxon>
        <taxon>Ktedonobacteria</taxon>
        <taxon>Ktedonobacterales</taxon>
        <taxon>Ktedonobacteraceae</taxon>
        <taxon>Ktedonobacter</taxon>
    </lineage>
</organism>
<evidence type="ECO:0000313" key="2">
    <source>
        <dbReference type="EMBL" id="GHO57942.1"/>
    </source>
</evidence>
<feature type="domain" description="HTH cro/C1-type" evidence="1">
    <location>
        <begin position="13"/>
        <end position="68"/>
    </location>
</feature>
<dbReference type="InterPro" id="IPR027417">
    <property type="entry name" value="P-loop_NTPase"/>
</dbReference>
<keyword evidence="3" id="KW-1185">Reference proteome</keyword>
<dbReference type="RefSeq" id="WP_201374223.1">
    <property type="nucleotide sequence ID" value="NZ_BNJG01000002.1"/>
</dbReference>
<name>A0ABQ3V006_9CHLR</name>
<dbReference type="PANTHER" id="PTHR47691:SF3">
    <property type="entry name" value="HTH-TYPE TRANSCRIPTIONAL REGULATOR RV0890C-RELATED"/>
    <property type="match status" value="1"/>
</dbReference>
<dbReference type="Gene3D" id="1.10.260.40">
    <property type="entry name" value="lambda repressor-like DNA-binding domains"/>
    <property type="match status" value="1"/>
</dbReference>
<sequence>MKSAAVAIPNTLLRQARELRGWSQKFVSEQIDAPAICYISRWERGHTIPSPFYREKLCTLFGKDARELGLLPNKEQSEMPSPSQKAAPLAQADVFSPSKVFLFKSPESFVSHSSHLVGRQKVIELLTQKLCTEPEKTIIALHGLPGVGKTSLARICIYNKQIQEQFHHGILWINLGPQPEKAKLLATCGALLGLSTNELRRYASEEEQVKAITHILHARRMLIIIDDVWSIEEFLPFFKMGGTQCAYLVTTRLPSISLRLANNNAFVIQGLEEKESLELLENFVPTLIYQDTQTMHALVRSVGGLPLALTLIGQNLQLHAHGGQPRRIQAALTRLSQSEGRLRIFEQQIVNNQSFDHSDNSATSLKSIIEISDNHLSPLARQALYALAVLPAWPKCISEEAALAVAEAPVEILDVLIDAGLLEGVGAGRYALHQIIIDYVRLKHVDGEARNRLIDYILNYLEQYHTIDAALNQEQDILLAGLEAMLDLKQTHQLIRALALFSPFFQRKGWYDLSSKYLQHAYQLVIPLEKQPDTLRYTLPIFCSFAESIQKGGDAAQARTLYQQALDLAQHYEEQYAKSNLLFKLGTLEFEQGEYLQAEAYFQKTLIEARRYSYHTLLVMLFSYLGAIVARRGNTFQAQAYFQEGLALAQQYNYPEGLSMLLGELGQISLIETAYPDANHYFRQSLEITCQLGYPELICNALLGLVYLALEQGDYVQAHAYLRERETLIHQFEPSPHLRCRILQTLATLALKEESYVQAETFLQEGRTLAQQAGYRECLTQLLLLSGIAALGLRDEVQAEVFLNESLSMAYQLGYSEYISRSLVYLGIKAFKYKHIQQAEIYLAEGLAVARSIRQKSLLRLALSTLGECTLLQQKSGQAALYFEELLVLTSSCDQEYRAKAQFGAARVALARGNIAEAQRLGILALTLYEQLEHDDRSDIQQWLSSLPTLLIR</sequence>
<dbReference type="SMART" id="SM00530">
    <property type="entry name" value="HTH_XRE"/>
    <property type="match status" value="1"/>
</dbReference>
<dbReference type="CDD" id="cd00093">
    <property type="entry name" value="HTH_XRE"/>
    <property type="match status" value="1"/>
</dbReference>
<dbReference type="InterPro" id="IPR019734">
    <property type="entry name" value="TPR_rpt"/>
</dbReference>
<dbReference type="SMART" id="SM00028">
    <property type="entry name" value="TPR"/>
    <property type="match status" value="7"/>
</dbReference>
<dbReference type="Pfam" id="PF13424">
    <property type="entry name" value="TPR_12"/>
    <property type="match status" value="1"/>
</dbReference>
<dbReference type="Proteomes" id="UP000654345">
    <property type="component" value="Unassembled WGS sequence"/>
</dbReference>
<dbReference type="InterPro" id="IPR001387">
    <property type="entry name" value="Cro/C1-type_HTH"/>
</dbReference>
<dbReference type="InterPro" id="IPR002182">
    <property type="entry name" value="NB-ARC"/>
</dbReference>
<dbReference type="SUPFAM" id="SSF48452">
    <property type="entry name" value="TPR-like"/>
    <property type="match status" value="3"/>
</dbReference>
<protein>
    <recommendedName>
        <fullName evidence="1">HTH cro/C1-type domain-containing protein</fullName>
    </recommendedName>
</protein>
<dbReference type="Gene3D" id="3.40.50.300">
    <property type="entry name" value="P-loop containing nucleotide triphosphate hydrolases"/>
    <property type="match status" value="1"/>
</dbReference>
<evidence type="ECO:0000313" key="3">
    <source>
        <dbReference type="Proteomes" id="UP000654345"/>
    </source>
</evidence>
<dbReference type="PROSITE" id="PS50943">
    <property type="entry name" value="HTH_CROC1"/>
    <property type="match status" value="1"/>
</dbReference>
<dbReference type="PANTHER" id="PTHR47691">
    <property type="entry name" value="REGULATOR-RELATED"/>
    <property type="match status" value="1"/>
</dbReference>
<evidence type="ECO:0000259" key="1">
    <source>
        <dbReference type="PROSITE" id="PS50943"/>
    </source>
</evidence>